<accession>A0ABP8W0L2</accession>
<proteinExistence type="predicted"/>
<comment type="caution">
    <text evidence="1">The sequence shown here is derived from an EMBL/GenBank/DDBJ whole genome shotgun (WGS) entry which is preliminary data.</text>
</comment>
<dbReference type="Pfam" id="PF10905">
    <property type="entry name" value="DUF2695"/>
    <property type="match status" value="1"/>
</dbReference>
<evidence type="ECO:0000313" key="1">
    <source>
        <dbReference type="EMBL" id="GAA4677223.1"/>
    </source>
</evidence>
<name>A0ABP8W0L2_9ACTN</name>
<evidence type="ECO:0000313" key="2">
    <source>
        <dbReference type="Proteomes" id="UP001500621"/>
    </source>
</evidence>
<gene>
    <name evidence="1" type="ORF">GCM10023226_13090</name>
</gene>
<evidence type="ECO:0008006" key="3">
    <source>
        <dbReference type="Google" id="ProtNLM"/>
    </source>
</evidence>
<dbReference type="InterPro" id="IPR024248">
    <property type="entry name" value="DUF2695"/>
</dbReference>
<reference evidence="2" key="1">
    <citation type="journal article" date="2019" name="Int. J. Syst. Evol. Microbiol.">
        <title>The Global Catalogue of Microorganisms (GCM) 10K type strain sequencing project: providing services to taxonomists for standard genome sequencing and annotation.</title>
        <authorList>
            <consortium name="The Broad Institute Genomics Platform"/>
            <consortium name="The Broad Institute Genome Sequencing Center for Infectious Disease"/>
            <person name="Wu L."/>
            <person name="Ma J."/>
        </authorList>
    </citation>
    <scope>NUCLEOTIDE SEQUENCE [LARGE SCALE GENOMIC DNA]</scope>
    <source>
        <strain evidence="2">JCM 18127</strain>
    </source>
</reference>
<organism evidence="1 2">
    <name type="scientific">Nocardioides nanhaiensis</name>
    <dbReference type="NCBI Taxonomy" id="1476871"/>
    <lineage>
        <taxon>Bacteria</taxon>
        <taxon>Bacillati</taxon>
        <taxon>Actinomycetota</taxon>
        <taxon>Actinomycetes</taxon>
        <taxon>Propionibacteriales</taxon>
        <taxon>Nocardioidaceae</taxon>
        <taxon>Nocardioides</taxon>
    </lineage>
</organism>
<keyword evidence="2" id="KW-1185">Reference proteome</keyword>
<dbReference type="EMBL" id="BAABIM010000001">
    <property type="protein sequence ID" value="GAA4677223.1"/>
    <property type="molecule type" value="Genomic_DNA"/>
</dbReference>
<protein>
    <recommendedName>
        <fullName evidence="3">DUF2695 domain-containing protein</fullName>
    </recommendedName>
</protein>
<sequence>MIPVTTPAATGPFPPDDPTLPTARECLLCYVARMLEDHGCDTSLRWSLRFRDARSPTATGLARRLGGMGGFCDCELLLNAYRLARHLCVRDLATDELEAPAEQPDCAGVRRTSTHPCANWERQRGLAGR</sequence>
<dbReference type="Proteomes" id="UP001500621">
    <property type="component" value="Unassembled WGS sequence"/>
</dbReference>
<dbReference type="RefSeq" id="WP_345263856.1">
    <property type="nucleotide sequence ID" value="NZ_BAABIM010000001.1"/>
</dbReference>